<evidence type="ECO:0000313" key="2">
    <source>
        <dbReference type="Proteomes" id="UP000887540"/>
    </source>
</evidence>
<dbReference type="AlphaFoldDB" id="A0A914D712"/>
<keyword evidence="1" id="KW-0472">Membrane</keyword>
<protein>
    <submittedName>
        <fullName evidence="3">Uncharacterized protein</fullName>
    </submittedName>
</protein>
<name>A0A914D712_9BILA</name>
<feature type="transmembrane region" description="Helical" evidence="1">
    <location>
        <begin position="6"/>
        <end position="23"/>
    </location>
</feature>
<keyword evidence="2" id="KW-1185">Reference proteome</keyword>
<evidence type="ECO:0000256" key="1">
    <source>
        <dbReference type="SAM" id="Phobius"/>
    </source>
</evidence>
<organism evidence="2 3">
    <name type="scientific">Acrobeloides nanus</name>
    <dbReference type="NCBI Taxonomy" id="290746"/>
    <lineage>
        <taxon>Eukaryota</taxon>
        <taxon>Metazoa</taxon>
        <taxon>Ecdysozoa</taxon>
        <taxon>Nematoda</taxon>
        <taxon>Chromadorea</taxon>
        <taxon>Rhabditida</taxon>
        <taxon>Tylenchina</taxon>
        <taxon>Cephalobomorpha</taxon>
        <taxon>Cephaloboidea</taxon>
        <taxon>Cephalobidae</taxon>
        <taxon>Acrobeloides</taxon>
    </lineage>
</organism>
<accession>A0A914D712</accession>
<proteinExistence type="predicted"/>
<reference evidence="3" key="1">
    <citation type="submission" date="2022-11" db="UniProtKB">
        <authorList>
            <consortium name="WormBaseParasite"/>
        </authorList>
    </citation>
    <scope>IDENTIFICATION</scope>
</reference>
<dbReference type="WBParaSite" id="ACRNAN_scaffold19533.g21699.t1">
    <property type="protein sequence ID" value="ACRNAN_scaffold19533.g21699.t1"/>
    <property type="gene ID" value="ACRNAN_scaffold19533.g21699"/>
</dbReference>
<evidence type="ECO:0000313" key="3">
    <source>
        <dbReference type="WBParaSite" id="ACRNAN_scaffold19533.g21699.t1"/>
    </source>
</evidence>
<sequence length="127" mass="14827">MRWLLLVSIFMMTLIWIESLLIYRRKPKPKLICYEEQGWTSPGSKYSSSTGMSTIESLELNRRKRSVSKQAPEPVIYLNETQAIGRNNMDEYEFEIVSDDLTAEEKKILQKKLVHTCISLNIKPNDE</sequence>
<keyword evidence="1" id="KW-0812">Transmembrane</keyword>
<dbReference type="Proteomes" id="UP000887540">
    <property type="component" value="Unplaced"/>
</dbReference>
<keyword evidence="1" id="KW-1133">Transmembrane helix</keyword>